<name>A0A2T3G757_9FIRM</name>
<dbReference type="EMBL" id="PYLQ01000001">
    <property type="protein sequence ID" value="PST43332.1"/>
    <property type="molecule type" value="Genomic_DNA"/>
</dbReference>
<dbReference type="Gene3D" id="1.10.1070.20">
    <property type="match status" value="1"/>
</dbReference>
<dbReference type="Proteomes" id="UP000240974">
    <property type="component" value="Unassembled WGS sequence"/>
</dbReference>
<comment type="caution">
    <text evidence="1">The sequence shown here is derived from an EMBL/GenBank/DDBJ whole genome shotgun (WGS) entry which is preliminary data.</text>
</comment>
<evidence type="ECO:0000313" key="1">
    <source>
        <dbReference type="EMBL" id="PST43332.1"/>
    </source>
</evidence>
<accession>A0A2T3G757</accession>
<evidence type="ECO:0008006" key="3">
    <source>
        <dbReference type="Google" id="ProtNLM"/>
    </source>
</evidence>
<gene>
    <name evidence="1" type="ORF">C7U54_01075</name>
</gene>
<proteinExistence type="predicted"/>
<dbReference type="AlphaFoldDB" id="A0A2T3G757"/>
<sequence>MNSWFRGRGIPSWRDGLDDFLDNLGLDNQDVLLNKAYGLSLSDQYWMNPVESKLKWEDINFFDHDFNSQSYIEAIFENKLVEDEKIDFYSPNNTSDGMLKKAWVVDKDKKRYLLKSSFKNRELEPFNEVLGCLISQAIHLDYTEYVIELLNKAPLSKCECFIDNHTEFISAYALLKKENINFKDNRLSLYKAYITLLENNGIKNAKESIGKMFILDYLMINQDRHLGNFGIIRDVETLKWLKIALNFDSGQAMYSQKEVYEMNFENATGCFFNDKNIDFEKILDFACDEKLIGNLDFIALEKVPDLWEKELLKYQEITMIPDEKIQILINGLQTRIHKLKAKKDLMIK</sequence>
<protein>
    <recommendedName>
        <fullName evidence="3">HipA-like C-terminal domain-containing protein</fullName>
    </recommendedName>
</protein>
<evidence type="ECO:0000313" key="2">
    <source>
        <dbReference type="Proteomes" id="UP000240974"/>
    </source>
</evidence>
<organism evidence="1 2">
    <name type="scientific">Faecalibacillus intestinalis</name>
    <dbReference type="NCBI Taxonomy" id="1982626"/>
    <lineage>
        <taxon>Bacteria</taxon>
        <taxon>Bacillati</taxon>
        <taxon>Bacillota</taxon>
        <taxon>Erysipelotrichia</taxon>
        <taxon>Erysipelotrichales</taxon>
        <taxon>Coprobacillaceae</taxon>
        <taxon>Faecalibacillus</taxon>
    </lineage>
</organism>
<keyword evidence="2" id="KW-1185">Reference proteome</keyword>
<reference evidence="1 2" key="1">
    <citation type="journal article" date="2019" name="Int. J. Syst. Evol. Microbiol.">
        <title>Faecalibacillus intestinalis gen. nov., sp. nov. and Faecalibacillus faecis sp. nov., isolated from human faeces.</title>
        <authorList>
            <person name="Seo B."/>
            <person name="Jeon K."/>
            <person name="Baek I."/>
            <person name="Lee Y.M."/>
            <person name="Baek K."/>
            <person name="Ko G."/>
        </authorList>
    </citation>
    <scope>NUCLEOTIDE SEQUENCE [LARGE SCALE GENOMIC DNA]</scope>
    <source>
        <strain evidence="1 2">SNUG30099</strain>
    </source>
</reference>
<dbReference type="RefSeq" id="WP_107028984.1">
    <property type="nucleotide sequence ID" value="NZ_PYLQ01000001.1"/>
</dbReference>